<dbReference type="GO" id="GO:0033214">
    <property type="term" value="P:siderophore-iron import into cell"/>
    <property type="evidence" value="ECO:0007669"/>
    <property type="project" value="TreeGrafter"/>
</dbReference>
<dbReference type="FunFam" id="1.10.3470.10:FF:000001">
    <property type="entry name" value="Vitamin B12 ABC transporter permease BtuC"/>
    <property type="match status" value="1"/>
</dbReference>
<proteinExistence type="inferred from homology"/>
<keyword evidence="6 8" id="KW-1133">Transmembrane helix</keyword>
<evidence type="ECO:0000256" key="6">
    <source>
        <dbReference type="ARBA" id="ARBA00022989"/>
    </source>
</evidence>
<feature type="transmembrane region" description="Helical" evidence="8">
    <location>
        <begin position="25"/>
        <end position="48"/>
    </location>
</feature>
<dbReference type="SUPFAM" id="SSF81345">
    <property type="entry name" value="ABC transporter involved in vitamin B12 uptake, BtuC"/>
    <property type="match status" value="1"/>
</dbReference>
<evidence type="ECO:0000256" key="3">
    <source>
        <dbReference type="ARBA" id="ARBA00022448"/>
    </source>
</evidence>
<accession>A0A1G9MRT2</accession>
<feature type="transmembrane region" description="Helical" evidence="8">
    <location>
        <begin position="249"/>
        <end position="268"/>
    </location>
</feature>
<dbReference type="PANTHER" id="PTHR30472:SF1">
    <property type="entry name" value="FE(3+) DICITRATE TRANSPORT SYSTEM PERMEASE PROTEIN FECC-RELATED"/>
    <property type="match status" value="1"/>
</dbReference>
<evidence type="ECO:0000313" key="10">
    <source>
        <dbReference type="Proteomes" id="UP000214880"/>
    </source>
</evidence>
<dbReference type="EMBL" id="FNHB01000001">
    <property type="protein sequence ID" value="SDL77016.1"/>
    <property type="molecule type" value="Genomic_DNA"/>
</dbReference>
<evidence type="ECO:0000256" key="1">
    <source>
        <dbReference type="ARBA" id="ARBA00004651"/>
    </source>
</evidence>
<feature type="transmembrane region" description="Helical" evidence="8">
    <location>
        <begin position="171"/>
        <end position="195"/>
    </location>
</feature>
<dbReference type="Proteomes" id="UP000214880">
    <property type="component" value="Unassembled WGS sequence"/>
</dbReference>
<dbReference type="AlphaFoldDB" id="A0A1G9MRT2"/>
<dbReference type="CDD" id="cd06550">
    <property type="entry name" value="TM_ABC_iron-siderophores_like"/>
    <property type="match status" value="1"/>
</dbReference>
<dbReference type="Pfam" id="PF01032">
    <property type="entry name" value="FecCD"/>
    <property type="match status" value="1"/>
</dbReference>
<dbReference type="OrthoDB" id="9811721at2"/>
<dbReference type="PANTHER" id="PTHR30472">
    <property type="entry name" value="FERRIC ENTEROBACTIN TRANSPORT SYSTEM PERMEASE PROTEIN"/>
    <property type="match status" value="1"/>
</dbReference>
<evidence type="ECO:0000256" key="8">
    <source>
        <dbReference type="SAM" id="Phobius"/>
    </source>
</evidence>
<dbReference type="Gene3D" id="1.10.3470.10">
    <property type="entry name" value="ABC transporter involved in vitamin B12 uptake, BtuC"/>
    <property type="match status" value="1"/>
</dbReference>
<feature type="transmembrane region" description="Helical" evidence="8">
    <location>
        <begin position="274"/>
        <end position="293"/>
    </location>
</feature>
<sequence>MNQPKETVQAVQDIKHITQKKKGRAWAAGLIIICGGGLLILLLAFSIAKGAAGIPLSSVWDALFRFDAANTQQLIVVDLRLPRVIASALVGAAFAVAGAILQGTTRNPLADSGLLGLNAGAGFALSICFAFFPGMGYMQIILFSFLGAALGAGLVNGIASLRRGGATPMRLVLAGAAVSALLAALSQGIALYFAVAQDLMFWTAGGVAGSNWEQIKIMTPWILAALLGAIALSRSISLLSLGEDVAKGLGLNTAIVNALCSLIVLILAGASVSVVGAVGFVGLIIPHLARYLVGVDYRWIIPSSAVLGALLMVAADLGARMLNPPFETPIGVLTALVGVPFFLYLSRKQKRAL</sequence>
<keyword evidence="7 8" id="KW-0472">Membrane</keyword>
<feature type="transmembrane region" description="Helical" evidence="8">
    <location>
        <begin position="84"/>
        <end position="101"/>
    </location>
</feature>
<name>A0A1G9MRT2_9FIRM</name>
<evidence type="ECO:0000313" key="9">
    <source>
        <dbReference type="EMBL" id="SDL77016.1"/>
    </source>
</evidence>
<organism evidence="9 10">
    <name type="scientific">Dendrosporobacter quercicolus</name>
    <dbReference type="NCBI Taxonomy" id="146817"/>
    <lineage>
        <taxon>Bacteria</taxon>
        <taxon>Bacillati</taxon>
        <taxon>Bacillota</taxon>
        <taxon>Negativicutes</taxon>
        <taxon>Selenomonadales</taxon>
        <taxon>Sporomusaceae</taxon>
        <taxon>Dendrosporobacter</taxon>
    </lineage>
</organism>
<feature type="transmembrane region" description="Helical" evidence="8">
    <location>
        <begin position="138"/>
        <end position="159"/>
    </location>
</feature>
<evidence type="ECO:0000256" key="4">
    <source>
        <dbReference type="ARBA" id="ARBA00022475"/>
    </source>
</evidence>
<feature type="transmembrane region" description="Helical" evidence="8">
    <location>
        <begin position="328"/>
        <end position="345"/>
    </location>
</feature>
<dbReference type="GO" id="GO:0022857">
    <property type="term" value="F:transmembrane transporter activity"/>
    <property type="evidence" value="ECO:0007669"/>
    <property type="project" value="InterPro"/>
</dbReference>
<gene>
    <name evidence="9" type="ORF">SAMN04488502_101782</name>
</gene>
<evidence type="ECO:0000256" key="2">
    <source>
        <dbReference type="ARBA" id="ARBA00007935"/>
    </source>
</evidence>
<comment type="subcellular location">
    <subcellularLocation>
        <location evidence="1">Cell membrane</location>
        <topology evidence="1">Multi-pass membrane protein</topology>
    </subcellularLocation>
</comment>
<dbReference type="InterPro" id="IPR000522">
    <property type="entry name" value="ABC_transptr_permease_BtuC"/>
</dbReference>
<dbReference type="STRING" id="146817.SAMN04488502_101782"/>
<keyword evidence="4" id="KW-1003">Cell membrane</keyword>
<dbReference type="RefSeq" id="WP_092068507.1">
    <property type="nucleotide sequence ID" value="NZ_FNHB01000001.1"/>
</dbReference>
<keyword evidence="3" id="KW-0813">Transport</keyword>
<keyword evidence="10" id="KW-1185">Reference proteome</keyword>
<keyword evidence="5 8" id="KW-0812">Transmembrane</keyword>
<reference evidence="9 10" key="1">
    <citation type="submission" date="2016-10" db="EMBL/GenBank/DDBJ databases">
        <authorList>
            <person name="de Groot N.N."/>
        </authorList>
    </citation>
    <scope>NUCLEOTIDE SEQUENCE [LARGE SCALE GENOMIC DNA]</scope>
    <source>
        <strain evidence="9 10">DSM 1736</strain>
    </source>
</reference>
<feature type="transmembrane region" description="Helical" evidence="8">
    <location>
        <begin position="215"/>
        <end position="237"/>
    </location>
</feature>
<protein>
    <submittedName>
        <fullName evidence="9">Iron complex transport system permease protein</fullName>
    </submittedName>
</protein>
<evidence type="ECO:0000256" key="5">
    <source>
        <dbReference type="ARBA" id="ARBA00022692"/>
    </source>
</evidence>
<feature type="transmembrane region" description="Helical" evidence="8">
    <location>
        <begin position="113"/>
        <end position="132"/>
    </location>
</feature>
<feature type="transmembrane region" description="Helical" evidence="8">
    <location>
        <begin position="305"/>
        <end position="322"/>
    </location>
</feature>
<comment type="similarity">
    <text evidence="2">Belongs to the binding-protein-dependent transport system permease family. FecCD subfamily.</text>
</comment>
<dbReference type="InterPro" id="IPR037294">
    <property type="entry name" value="ABC_BtuC-like"/>
</dbReference>
<evidence type="ECO:0000256" key="7">
    <source>
        <dbReference type="ARBA" id="ARBA00023136"/>
    </source>
</evidence>
<dbReference type="GO" id="GO:0005886">
    <property type="term" value="C:plasma membrane"/>
    <property type="evidence" value="ECO:0007669"/>
    <property type="project" value="UniProtKB-SubCell"/>
</dbReference>